<dbReference type="EMBL" id="CP121196">
    <property type="protein sequence ID" value="XBH17760.1"/>
    <property type="molecule type" value="Genomic_DNA"/>
</dbReference>
<dbReference type="AlphaFoldDB" id="A0AAU7DKA4"/>
<dbReference type="RefSeq" id="WP_348262985.1">
    <property type="nucleotide sequence ID" value="NZ_CP121196.1"/>
</dbReference>
<accession>A0AAU7DKA4</accession>
<reference evidence="1" key="1">
    <citation type="submission" date="2023-03" db="EMBL/GenBank/DDBJ databases">
        <title>Edaphobacter sp.</title>
        <authorList>
            <person name="Huber K.J."/>
            <person name="Papendorf J."/>
            <person name="Pilke C."/>
            <person name="Bunk B."/>
            <person name="Sproeer C."/>
            <person name="Pester M."/>
        </authorList>
    </citation>
    <scope>NUCLEOTIDE SEQUENCE</scope>
    <source>
        <strain evidence="1">DSM 110680</strain>
    </source>
</reference>
<name>A0AAU7DKA4_9BACT</name>
<organism evidence="1">
    <name type="scientific">Telmatobacter sp. DSM 110680</name>
    <dbReference type="NCBI Taxonomy" id="3036704"/>
    <lineage>
        <taxon>Bacteria</taxon>
        <taxon>Pseudomonadati</taxon>
        <taxon>Acidobacteriota</taxon>
        <taxon>Terriglobia</taxon>
        <taxon>Terriglobales</taxon>
        <taxon>Acidobacteriaceae</taxon>
        <taxon>Telmatobacter</taxon>
    </lineage>
</organism>
<proteinExistence type="predicted"/>
<evidence type="ECO:0000313" key="1">
    <source>
        <dbReference type="EMBL" id="XBH17760.1"/>
    </source>
</evidence>
<protein>
    <submittedName>
        <fullName evidence="1">Uncharacterized protein</fullName>
    </submittedName>
</protein>
<sequence>MFAVRNSNTVIGPVGPASPVSSNANGPFSKGAVGFDVSPLGVGLELTTNLGRHLNLRTSGSMFSHPINFTTNGFRADAQLRLASAGTSLDIYPFGSAFRVSPGILFYNQNRLTAVSMIAGGSSFTLDGDTFYSANANQATGATPLSGRALLSLHTTRPAFSITGGWGNPLTHRGHWSFPVEAGVAFVGSPALHVKLAGWACHDQAQTQCADIANPDNPIALQVQSDLNAEVSKWTKTSIH</sequence>
<gene>
    <name evidence="1" type="ORF">P8935_00155</name>
</gene>
<dbReference type="Gene3D" id="2.40.160.170">
    <property type="match status" value="1"/>
</dbReference>